<name>A0A6J5Z3C3_9ZZZZ</name>
<reference evidence="2" key="1">
    <citation type="submission" date="2020-05" db="EMBL/GenBank/DDBJ databases">
        <authorList>
            <person name="Chiriac C."/>
            <person name="Salcher M."/>
            <person name="Ghai R."/>
            <person name="Kavagutti S V."/>
        </authorList>
    </citation>
    <scope>NUCLEOTIDE SEQUENCE</scope>
</reference>
<evidence type="ECO:0000256" key="1">
    <source>
        <dbReference type="SAM" id="Phobius"/>
    </source>
</evidence>
<keyword evidence="1" id="KW-0812">Transmembrane</keyword>
<feature type="transmembrane region" description="Helical" evidence="1">
    <location>
        <begin position="208"/>
        <end position="231"/>
    </location>
</feature>
<evidence type="ECO:0000313" key="2">
    <source>
        <dbReference type="EMBL" id="CAB4336056.1"/>
    </source>
</evidence>
<keyword evidence="1" id="KW-1133">Transmembrane helix</keyword>
<dbReference type="AlphaFoldDB" id="A0A6J5Z3C3"/>
<feature type="transmembrane region" description="Helical" evidence="1">
    <location>
        <begin position="12"/>
        <end position="32"/>
    </location>
</feature>
<dbReference type="PROSITE" id="PS50895">
    <property type="entry name" value="SURF1"/>
    <property type="match status" value="1"/>
</dbReference>
<accession>A0A6J5Z3C3</accession>
<gene>
    <name evidence="2" type="ORF">UFOPK3820_00578</name>
</gene>
<organism evidence="2">
    <name type="scientific">freshwater metagenome</name>
    <dbReference type="NCBI Taxonomy" id="449393"/>
    <lineage>
        <taxon>unclassified sequences</taxon>
        <taxon>metagenomes</taxon>
        <taxon>ecological metagenomes</taxon>
    </lineage>
</organism>
<dbReference type="EMBL" id="CAESAB010000016">
    <property type="protein sequence ID" value="CAB4336056.1"/>
    <property type="molecule type" value="Genomic_DNA"/>
</dbReference>
<keyword evidence="1" id="KW-0472">Membrane</keyword>
<dbReference type="InterPro" id="IPR002994">
    <property type="entry name" value="Surf1/Shy1"/>
</dbReference>
<sequence length="239" mass="27071">MRIVRTKAAIKKLLQGLLVLVIVSSFIGLGLWQLDRAQEMRNPVKITVDKKLYELTSLAESTEIIPAASIGKKVNVKGNYIANYKAPNQIDGGKNVSDWEVALLQTETNPDTAILVVRGLWKDRMVEPRVAMSNSVEIIGTLMPRQFDDRAENTPQQLSRLDSSVLVSSVDAQLYDGFVIATSEKIREGSIERTRISPPKLTSGVPGYYWQHISYVVVWWFMAGLVMWMPFYRRRENEI</sequence>
<proteinExistence type="predicted"/>
<protein>
    <submittedName>
        <fullName evidence="2">Unannotated protein</fullName>
    </submittedName>
</protein>
<dbReference type="GO" id="GO:0016020">
    <property type="term" value="C:membrane"/>
    <property type="evidence" value="ECO:0007669"/>
    <property type="project" value="InterPro"/>
</dbReference>
<dbReference type="Pfam" id="PF02104">
    <property type="entry name" value="SURF1"/>
    <property type="match status" value="1"/>
</dbReference>